<name>C1LQC0_SCHJA</name>
<evidence type="ECO:0000313" key="1">
    <source>
        <dbReference type="EMBL" id="CAX76898.1"/>
    </source>
</evidence>
<reference evidence="1" key="2">
    <citation type="submission" date="2009-03" db="EMBL/GenBank/DDBJ databases">
        <authorList>
            <person name="Gang L."/>
        </authorList>
    </citation>
    <scope>NUCLEOTIDE SEQUENCE</scope>
    <source>
        <strain evidence="1">Anhui</strain>
    </source>
</reference>
<dbReference type="AlphaFoldDB" id="C1LQC0"/>
<reference evidence="1" key="1">
    <citation type="journal article" date="2009" name="Nature">
        <title>The Schistosoma japonicum genome reveals features of host-parasite interplay.</title>
        <authorList>
            <person name="Liu F."/>
            <person name="Zhou Y."/>
            <person name="Wang Z.Q."/>
            <person name="Lu G."/>
            <person name="Zheng H."/>
            <person name="Brindley P.J."/>
            <person name="McManus D.P."/>
            <person name="Blair D."/>
            <person name="Zhang Q.H."/>
            <person name="Zhong Y."/>
            <person name="Wang S."/>
            <person name="Han Z.G."/>
            <person name="Chen Z."/>
        </authorList>
    </citation>
    <scope>NUCLEOTIDE SEQUENCE</scope>
    <source>
        <strain evidence="1">Anhui</strain>
    </source>
</reference>
<organism evidence="1">
    <name type="scientific">Schistosoma japonicum</name>
    <name type="common">Blood fluke</name>
    <dbReference type="NCBI Taxonomy" id="6182"/>
    <lineage>
        <taxon>Eukaryota</taxon>
        <taxon>Metazoa</taxon>
        <taxon>Spiralia</taxon>
        <taxon>Lophotrochozoa</taxon>
        <taxon>Platyhelminthes</taxon>
        <taxon>Trematoda</taxon>
        <taxon>Digenea</taxon>
        <taxon>Strigeidida</taxon>
        <taxon>Schistosomatoidea</taxon>
        <taxon>Schistosomatidae</taxon>
        <taxon>Schistosoma</taxon>
    </lineage>
</organism>
<protein>
    <submittedName>
        <fullName evidence="1">Uncharacterized protein</fullName>
    </submittedName>
</protein>
<proteinExistence type="evidence at transcript level"/>
<dbReference type="EMBL" id="FN321172">
    <property type="protein sequence ID" value="CAX76898.1"/>
    <property type="molecule type" value="mRNA"/>
</dbReference>
<sequence length="34" mass="3826">MKSYLISDMFICYASTYSTTDLNKVCSKRASKAV</sequence>
<accession>C1LQC0</accession>